<dbReference type="RefSeq" id="WP_281841456.1">
    <property type="nucleotide sequence ID" value="NZ_BROH01000003.1"/>
</dbReference>
<gene>
    <name evidence="2" type="ORF">STA1M1_13360</name>
</gene>
<name>A0ABQ5LR27_9RHOB</name>
<dbReference type="SUPFAM" id="SSF46785">
    <property type="entry name" value="Winged helix' DNA-binding domain"/>
    <property type="match status" value="1"/>
</dbReference>
<dbReference type="InterPro" id="IPR011991">
    <property type="entry name" value="ArsR-like_HTH"/>
</dbReference>
<organism evidence="2 3">
    <name type="scientific">Sinisalibacter aestuarii</name>
    <dbReference type="NCBI Taxonomy" id="2949426"/>
    <lineage>
        <taxon>Bacteria</taxon>
        <taxon>Pseudomonadati</taxon>
        <taxon>Pseudomonadota</taxon>
        <taxon>Alphaproteobacteria</taxon>
        <taxon>Rhodobacterales</taxon>
        <taxon>Roseobacteraceae</taxon>
        <taxon>Sinisalibacter</taxon>
    </lineage>
</organism>
<dbReference type="InterPro" id="IPR039422">
    <property type="entry name" value="MarR/SlyA-like"/>
</dbReference>
<dbReference type="InterPro" id="IPR036390">
    <property type="entry name" value="WH_DNA-bd_sf"/>
</dbReference>
<dbReference type="PANTHER" id="PTHR33164:SF43">
    <property type="entry name" value="HTH-TYPE TRANSCRIPTIONAL REPRESSOR YETL"/>
    <property type="match status" value="1"/>
</dbReference>
<evidence type="ECO:0000259" key="1">
    <source>
        <dbReference type="PROSITE" id="PS50995"/>
    </source>
</evidence>
<dbReference type="Proteomes" id="UP001144205">
    <property type="component" value="Unassembled WGS sequence"/>
</dbReference>
<dbReference type="EMBL" id="BROH01000003">
    <property type="protein sequence ID" value="GKY87467.1"/>
    <property type="molecule type" value="Genomic_DNA"/>
</dbReference>
<dbReference type="Pfam" id="PF12802">
    <property type="entry name" value="MarR_2"/>
    <property type="match status" value="1"/>
</dbReference>
<dbReference type="SMART" id="SM00347">
    <property type="entry name" value="HTH_MARR"/>
    <property type="match status" value="1"/>
</dbReference>
<dbReference type="PANTHER" id="PTHR33164">
    <property type="entry name" value="TRANSCRIPTIONAL REGULATOR, MARR FAMILY"/>
    <property type="match status" value="1"/>
</dbReference>
<dbReference type="PROSITE" id="PS50995">
    <property type="entry name" value="HTH_MARR_2"/>
    <property type="match status" value="1"/>
</dbReference>
<dbReference type="InterPro" id="IPR036388">
    <property type="entry name" value="WH-like_DNA-bd_sf"/>
</dbReference>
<protein>
    <submittedName>
        <fullName evidence="2">MarR family transcriptional regulator</fullName>
    </submittedName>
</protein>
<dbReference type="CDD" id="cd00090">
    <property type="entry name" value="HTH_ARSR"/>
    <property type="match status" value="1"/>
</dbReference>
<comment type="caution">
    <text evidence="2">The sequence shown here is derived from an EMBL/GenBank/DDBJ whole genome shotgun (WGS) entry which is preliminary data.</text>
</comment>
<proteinExistence type="predicted"/>
<sequence>MSNETRQITTAFQKLALFWRASQWQAAGGAGLNPTQGEVLQRISRRSARLGELAAMLGISQASLSDTVSSLEARGLAERRPDPEDGRVRRIEATAAGRRVAADLPQAPAALERALEEMSDTDRAALARSLVGIIRALQEADAIPVQRMCVSCRHFRPFAHADAARPHHCEFVDAAFGDASLRLDCDDHEAAPAGEAAAIWRRFETA</sequence>
<reference evidence="2" key="1">
    <citation type="journal article" date="2023" name="Int. J. Syst. Evol. Microbiol.">
        <title>Sinisalibacter aestuarii sp. nov., isolated from estuarine sediment of the Arakawa River.</title>
        <authorList>
            <person name="Arafat S.T."/>
            <person name="Hirano S."/>
            <person name="Sato A."/>
            <person name="Takeuchi K."/>
            <person name="Yasuda T."/>
            <person name="Terahara T."/>
            <person name="Hamada M."/>
            <person name="Kobayashi T."/>
        </authorList>
    </citation>
    <scope>NUCLEOTIDE SEQUENCE</scope>
    <source>
        <strain evidence="2">B-399</strain>
    </source>
</reference>
<dbReference type="Gene3D" id="1.10.10.10">
    <property type="entry name" value="Winged helix-like DNA-binding domain superfamily/Winged helix DNA-binding domain"/>
    <property type="match status" value="1"/>
</dbReference>
<dbReference type="InterPro" id="IPR000835">
    <property type="entry name" value="HTH_MarR-typ"/>
</dbReference>
<feature type="domain" description="HTH marR-type" evidence="1">
    <location>
        <begin position="1"/>
        <end position="135"/>
    </location>
</feature>
<evidence type="ECO:0000313" key="3">
    <source>
        <dbReference type="Proteomes" id="UP001144205"/>
    </source>
</evidence>
<evidence type="ECO:0000313" key="2">
    <source>
        <dbReference type="EMBL" id="GKY87467.1"/>
    </source>
</evidence>
<keyword evidence="3" id="KW-1185">Reference proteome</keyword>
<accession>A0ABQ5LR27</accession>